<organism evidence="2 3">
    <name type="scientific">Austropuccinia psidii MF-1</name>
    <dbReference type="NCBI Taxonomy" id="1389203"/>
    <lineage>
        <taxon>Eukaryota</taxon>
        <taxon>Fungi</taxon>
        <taxon>Dikarya</taxon>
        <taxon>Basidiomycota</taxon>
        <taxon>Pucciniomycotina</taxon>
        <taxon>Pucciniomycetes</taxon>
        <taxon>Pucciniales</taxon>
        <taxon>Sphaerophragmiaceae</taxon>
        <taxon>Austropuccinia</taxon>
    </lineage>
</organism>
<accession>A0A9Q3J443</accession>
<comment type="caution">
    <text evidence="2">The sequence shown here is derived from an EMBL/GenBank/DDBJ whole genome shotgun (WGS) entry which is preliminary data.</text>
</comment>
<feature type="compositionally biased region" description="Basic and acidic residues" evidence="1">
    <location>
        <begin position="14"/>
        <end position="30"/>
    </location>
</feature>
<gene>
    <name evidence="2" type="ORF">O181_095600</name>
</gene>
<proteinExistence type="predicted"/>
<evidence type="ECO:0000256" key="1">
    <source>
        <dbReference type="SAM" id="MobiDB-lite"/>
    </source>
</evidence>
<dbReference type="EMBL" id="AVOT02063052">
    <property type="protein sequence ID" value="MBW0555885.1"/>
    <property type="molecule type" value="Genomic_DNA"/>
</dbReference>
<reference evidence="2" key="1">
    <citation type="submission" date="2021-03" db="EMBL/GenBank/DDBJ databases">
        <title>Draft genome sequence of rust myrtle Austropuccinia psidii MF-1, a brazilian biotype.</title>
        <authorList>
            <person name="Quecine M.C."/>
            <person name="Pachon D.M.R."/>
            <person name="Bonatelli M.L."/>
            <person name="Correr F.H."/>
            <person name="Franceschini L.M."/>
            <person name="Leite T.F."/>
            <person name="Margarido G.R.A."/>
            <person name="Almeida C.A."/>
            <person name="Ferrarezi J.A."/>
            <person name="Labate C.A."/>
        </authorList>
    </citation>
    <scope>NUCLEOTIDE SEQUENCE</scope>
    <source>
        <strain evidence="2">MF-1</strain>
    </source>
</reference>
<keyword evidence="3" id="KW-1185">Reference proteome</keyword>
<dbReference type="Proteomes" id="UP000765509">
    <property type="component" value="Unassembled WGS sequence"/>
</dbReference>
<name>A0A9Q3J443_9BASI</name>
<sequence>MDEIQNHPNHKLKTIKDWHNKKREASKEEAPVASTRKLKASQTLQEGRKSKKRNGRKPYSPAYRIPRIQKDAMKNVFNRARKLVECKDKEEQRMRKTHFPKK</sequence>
<evidence type="ECO:0000313" key="2">
    <source>
        <dbReference type="EMBL" id="MBW0555885.1"/>
    </source>
</evidence>
<evidence type="ECO:0000313" key="3">
    <source>
        <dbReference type="Proteomes" id="UP000765509"/>
    </source>
</evidence>
<dbReference type="AlphaFoldDB" id="A0A9Q3J443"/>
<feature type="region of interest" description="Disordered" evidence="1">
    <location>
        <begin position="1"/>
        <end position="64"/>
    </location>
</feature>
<protein>
    <submittedName>
        <fullName evidence="2">Uncharacterized protein</fullName>
    </submittedName>
</protein>